<name>A0A6M3LTB4_9ZZZZ</name>
<reference evidence="2" key="1">
    <citation type="submission" date="2020-03" db="EMBL/GenBank/DDBJ databases">
        <title>The deep terrestrial virosphere.</title>
        <authorList>
            <person name="Holmfeldt K."/>
            <person name="Nilsson E."/>
            <person name="Simone D."/>
            <person name="Lopez-Fernandez M."/>
            <person name="Wu X."/>
            <person name="de Brujin I."/>
            <person name="Lundin D."/>
            <person name="Andersson A."/>
            <person name="Bertilsson S."/>
            <person name="Dopson M."/>
        </authorList>
    </citation>
    <scope>NUCLEOTIDE SEQUENCE</scope>
    <source>
        <strain evidence="2">MM415B07493</strain>
    </source>
</reference>
<gene>
    <name evidence="2" type="ORF">MM415B07493_0004</name>
</gene>
<keyword evidence="1" id="KW-0472">Membrane</keyword>
<sequence>MEPQLQLAGVESVIVLLVLFVTIGVAIICMVGFIRVIDIFKEDWDD</sequence>
<dbReference type="EMBL" id="MT143430">
    <property type="protein sequence ID" value="QJA96752.1"/>
    <property type="molecule type" value="Genomic_DNA"/>
</dbReference>
<evidence type="ECO:0000313" key="2">
    <source>
        <dbReference type="EMBL" id="QJA96752.1"/>
    </source>
</evidence>
<organism evidence="2">
    <name type="scientific">viral metagenome</name>
    <dbReference type="NCBI Taxonomy" id="1070528"/>
    <lineage>
        <taxon>unclassified sequences</taxon>
        <taxon>metagenomes</taxon>
        <taxon>organismal metagenomes</taxon>
    </lineage>
</organism>
<evidence type="ECO:0000256" key="1">
    <source>
        <dbReference type="SAM" id="Phobius"/>
    </source>
</evidence>
<protein>
    <submittedName>
        <fullName evidence="2">Uncharacterized protein</fullName>
    </submittedName>
</protein>
<keyword evidence="1" id="KW-1133">Transmembrane helix</keyword>
<feature type="transmembrane region" description="Helical" evidence="1">
    <location>
        <begin position="12"/>
        <end position="34"/>
    </location>
</feature>
<accession>A0A6M3LTB4</accession>
<proteinExistence type="predicted"/>
<dbReference type="AlphaFoldDB" id="A0A6M3LTB4"/>
<keyword evidence="1" id="KW-0812">Transmembrane</keyword>